<accession>A0ABM1ER87</accession>
<keyword evidence="1" id="KW-1185">Reference proteome</keyword>
<sequence length="168" mass="18225">MCAGQHDHTLRCGALTAPTPRKQILRCILSSVRAGIVRTRFQSTSWTSVMMDDASMKMNARDLVDDVAIREACAAVLKYYKDANVGWIICGWYKPGIAAGAEVAKKPKFHVTHVRPERLLAEAPKYKCPVMPVAAAERLQLAFPRMAAAQAPAPGPAGAPARVENVDV</sequence>
<protein>
    <submittedName>
        <fullName evidence="2">Uncharacterized protein LOC106814857</fullName>
    </submittedName>
</protein>
<proteinExistence type="predicted"/>
<organism evidence="1 2">
    <name type="scientific">Priapulus caudatus</name>
    <name type="common">Priapulid worm</name>
    <dbReference type="NCBI Taxonomy" id="37621"/>
    <lineage>
        <taxon>Eukaryota</taxon>
        <taxon>Metazoa</taxon>
        <taxon>Ecdysozoa</taxon>
        <taxon>Scalidophora</taxon>
        <taxon>Priapulida</taxon>
        <taxon>Priapulimorpha</taxon>
        <taxon>Priapulimorphida</taxon>
        <taxon>Priapulidae</taxon>
        <taxon>Priapulus</taxon>
    </lineage>
</organism>
<gene>
    <name evidence="2" type="primary">LOC106814857</name>
</gene>
<name>A0ABM1ER87_PRICU</name>
<evidence type="ECO:0000313" key="2">
    <source>
        <dbReference type="RefSeq" id="XP_014674708.1"/>
    </source>
</evidence>
<dbReference type="Proteomes" id="UP000695022">
    <property type="component" value="Unplaced"/>
</dbReference>
<evidence type="ECO:0000313" key="1">
    <source>
        <dbReference type="Proteomes" id="UP000695022"/>
    </source>
</evidence>
<dbReference type="RefSeq" id="XP_014674708.1">
    <property type="nucleotide sequence ID" value="XM_014819222.1"/>
</dbReference>
<dbReference type="GeneID" id="106814857"/>
<reference evidence="2" key="1">
    <citation type="submission" date="2025-08" db="UniProtKB">
        <authorList>
            <consortium name="RefSeq"/>
        </authorList>
    </citation>
    <scope>IDENTIFICATION</scope>
</reference>